<accession>A0AAE1UP42</accession>
<dbReference type="InterPro" id="IPR054722">
    <property type="entry name" value="PolX-like_BBD"/>
</dbReference>
<name>A0AAE1UP42_9SOLA</name>
<dbReference type="EMBL" id="JAVYJV010000023">
    <property type="protein sequence ID" value="KAK4339173.1"/>
    <property type="molecule type" value="Genomic_DNA"/>
</dbReference>
<keyword evidence="3" id="KW-1185">Reference proteome</keyword>
<proteinExistence type="predicted"/>
<dbReference type="Proteomes" id="UP001291623">
    <property type="component" value="Unassembled WGS sequence"/>
</dbReference>
<sequence>MEKEELALAVTVPGTIDYNNDWRVDSGCSNHMTGDKEKLQNMTEYKFGRVVVTAKNSRLPIAHVEKTTIRPRFSPKEVSLQDVYHVPGMKKNLLLVAQLTISGHHVVFGPQDVKIYKDLGISGTPMMRGRCLESAYVMSAESAYVKRLKRTK</sequence>
<dbReference type="AlphaFoldDB" id="A0AAE1UP42"/>
<dbReference type="Pfam" id="PF22936">
    <property type="entry name" value="Pol_BBD"/>
    <property type="match status" value="1"/>
</dbReference>
<feature type="domain" description="Retrovirus-related Pol polyprotein from transposon TNT 1-94-like beta-barrel" evidence="1">
    <location>
        <begin position="22"/>
        <end position="103"/>
    </location>
</feature>
<reference evidence="2" key="1">
    <citation type="submission" date="2023-12" db="EMBL/GenBank/DDBJ databases">
        <title>Genome assembly of Anisodus tanguticus.</title>
        <authorList>
            <person name="Wang Y.-J."/>
        </authorList>
    </citation>
    <scope>NUCLEOTIDE SEQUENCE</scope>
    <source>
        <strain evidence="2">KB-2021</strain>
        <tissue evidence="2">Leaf</tissue>
    </source>
</reference>
<protein>
    <recommendedName>
        <fullName evidence="1">Retrovirus-related Pol polyprotein from transposon TNT 1-94-like beta-barrel domain-containing protein</fullName>
    </recommendedName>
</protein>
<comment type="caution">
    <text evidence="2">The sequence shown here is derived from an EMBL/GenBank/DDBJ whole genome shotgun (WGS) entry which is preliminary data.</text>
</comment>
<evidence type="ECO:0000259" key="1">
    <source>
        <dbReference type="Pfam" id="PF22936"/>
    </source>
</evidence>
<evidence type="ECO:0000313" key="3">
    <source>
        <dbReference type="Proteomes" id="UP001291623"/>
    </source>
</evidence>
<gene>
    <name evidence="2" type="ORF">RND71_040635</name>
</gene>
<evidence type="ECO:0000313" key="2">
    <source>
        <dbReference type="EMBL" id="KAK4339173.1"/>
    </source>
</evidence>
<organism evidence="2 3">
    <name type="scientific">Anisodus tanguticus</name>
    <dbReference type="NCBI Taxonomy" id="243964"/>
    <lineage>
        <taxon>Eukaryota</taxon>
        <taxon>Viridiplantae</taxon>
        <taxon>Streptophyta</taxon>
        <taxon>Embryophyta</taxon>
        <taxon>Tracheophyta</taxon>
        <taxon>Spermatophyta</taxon>
        <taxon>Magnoliopsida</taxon>
        <taxon>eudicotyledons</taxon>
        <taxon>Gunneridae</taxon>
        <taxon>Pentapetalae</taxon>
        <taxon>asterids</taxon>
        <taxon>lamiids</taxon>
        <taxon>Solanales</taxon>
        <taxon>Solanaceae</taxon>
        <taxon>Solanoideae</taxon>
        <taxon>Hyoscyameae</taxon>
        <taxon>Anisodus</taxon>
    </lineage>
</organism>